<keyword evidence="3" id="KW-1185">Reference proteome</keyword>
<feature type="domain" description="Glycosyltransferase 2-like" evidence="1">
    <location>
        <begin position="5"/>
        <end position="167"/>
    </location>
</feature>
<dbReference type="Pfam" id="PF00535">
    <property type="entry name" value="Glycos_transf_2"/>
    <property type="match status" value="1"/>
</dbReference>
<evidence type="ECO:0000313" key="2">
    <source>
        <dbReference type="EMBL" id="GAK47776.1"/>
    </source>
</evidence>
<proteinExistence type="predicted"/>
<accession>A0A081BIA8</accession>
<dbReference type="Proteomes" id="UP000028700">
    <property type="component" value="Unassembled WGS sequence"/>
</dbReference>
<dbReference type="InterPro" id="IPR001173">
    <property type="entry name" value="Glyco_trans_2-like"/>
</dbReference>
<evidence type="ECO:0000313" key="3">
    <source>
        <dbReference type="Proteomes" id="UP000028700"/>
    </source>
</evidence>
<dbReference type="OrthoDB" id="9810303at2"/>
<dbReference type="EMBL" id="BBJM01000012">
    <property type="protein sequence ID" value="GAK47776.1"/>
    <property type="molecule type" value="Genomic_DNA"/>
</dbReference>
<organism evidence="2 3">
    <name type="scientific">Secundilactobacillus oryzae JCM 18671</name>
    <dbReference type="NCBI Taxonomy" id="1291743"/>
    <lineage>
        <taxon>Bacteria</taxon>
        <taxon>Bacillati</taxon>
        <taxon>Bacillota</taxon>
        <taxon>Bacilli</taxon>
        <taxon>Lactobacillales</taxon>
        <taxon>Lactobacillaceae</taxon>
        <taxon>Secundilactobacillus</taxon>
    </lineage>
</organism>
<keyword evidence="2" id="KW-0808">Transferase</keyword>
<protein>
    <submittedName>
        <fullName evidence="2">Glycosyltransferase</fullName>
    </submittedName>
</protein>
<dbReference type="RefSeq" id="WP_051907215.1">
    <property type="nucleotide sequence ID" value="NZ_BBJM01000012.1"/>
</dbReference>
<sequence>MPELTILTPCFNRKPRMKKLLESLEQQTIFDFQWLIIDDGSTDGTKEWFDQLDKALYSFKIDYYYKKNGGKHTALNYSHQFIKGKYIVIVDSDDRLVDNAVETILTYWRKYESDSQIGGITFQRGELRNHRKFDDKIVGVKESTFSAMTNEGMSGDHCETFRTSLFRQRNFPVFRDEKFVAEAAMWYFITRNYHVIYVDDVVYLAEYLDGGLTKSGRSLRISNPRGSRWHARAFLNSDFNFRIRIKNSLLFNTYSHFIGENYFKAVSTTTNSRFILTINWLPSYGLYYIWKKKYGN</sequence>
<comment type="caution">
    <text evidence="2">The sequence shown here is derived from an EMBL/GenBank/DDBJ whole genome shotgun (WGS) entry which is preliminary data.</text>
</comment>
<dbReference type="PANTHER" id="PTHR22916">
    <property type="entry name" value="GLYCOSYLTRANSFERASE"/>
    <property type="match status" value="1"/>
</dbReference>
<dbReference type="PANTHER" id="PTHR22916:SF3">
    <property type="entry name" value="UDP-GLCNAC:BETAGAL BETA-1,3-N-ACETYLGLUCOSAMINYLTRANSFERASE-LIKE PROTEIN 1"/>
    <property type="match status" value="1"/>
</dbReference>
<dbReference type="eggNOG" id="COG1215">
    <property type="taxonomic scope" value="Bacteria"/>
</dbReference>
<dbReference type="GO" id="GO:0016758">
    <property type="term" value="F:hexosyltransferase activity"/>
    <property type="evidence" value="ECO:0007669"/>
    <property type="project" value="UniProtKB-ARBA"/>
</dbReference>
<gene>
    <name evidence="2" type="ORF">LOSG293_120130</name>
</gene>
<name>A0A081BIA8_9LACO</name>
<dbReference type="CDD" id="cd00761">
    <property type="entry name" value="Glyco_tranf_GTA_type"/>
    <property type="match status" value="1"/>
</dbReference>
<dbReference type="InterPro" id="IPR029044">
    <property type="entry name" value="Nucleotide-diphossugar_trans"/>
</dbReference>
<reference evidence="2" key="1">
    <citation type="journal article" date="2014" name="Genome Announc.">
        <title>Draft Genome Sequence of Lactobacillus oryzae Strain SG293T.</title>
        <authorList>
            <person name="Tanizawa Y."/>
            <person name="Fujisawa T."/>
            <person name="Mochizuki T."/>
            <person name="Kaminuma E."/>
            <person name="Nakamura Y."/>
            <person name="Tohno M."/>
        </authorList>
    </citation>
    <scope>NUCLEOTIDE SEQUENCE [LARGE SCALE GENOMIC DNA]</scope>
    <source>
        <strain evidence="2">SG293</strain>
    </source>
</reference>
<dbReference type="Gene3D" id="3.90.550.10">
    <property type="entry name" value="Spore Coat Polysaccharide Biosynthesis Protein SpsA, Chain A"/>
    <property type="match status" value="1"/>
</dbReference>
<dbReference type="AlphaFoldDB" id="A0A081BIA8"/>
<evidence type="ECO:0000259" key="1">
    <source>
        <dbReference type="Pfam" id="PF00535"/>
    </source>
</evidence>
<dbReference type="SUPFAM" id="SSF53448">
    <property type="entry name" value="Nucleotide-diphospho-sugar transferases"/>
    <property type="match status" value="1"/>
</dbReference>
<dbReference type="STRING" id="1291743.LOSG293_120130"/>